<sequence>MVKSIDRDSAKDMFLKMVDKINNNPTTLKEYIQKPLTYRKNVLEILSNEKKGTIIWQHTDRVHVACMYLKRGSGFIYSRGGIDLYNLFEKNGIDMTDEDEVGKYFDVAWDKSNPDSDVGIFPKIKSSLTNYERSKLESYIVNNEYMGENLDSELDTNREQNNLDRTHLIPVTVTGIENNKAVLIMFDSYLNQVPLKNFENKILQLNEDQDLIWWCVITKKEDTDFLEWYYIILDTDGEVIDSFHVTDDRWYYDWYYDDRYQKIEW</sequence>
<evidence type="ECO:0000313" key="2">
    <source>
        <dbReference type="Proteomes" id="UP000029488"/>
    </source>
</evidence>
<accession>A0A089RZG9</accession>
<proteinExistence type="predicted"/>
<geneLocation type="plasmid" evidence="1 2">
    <name>pLMP1046</name>
</geneLocation>
<dbReference type="Proteomes" id="UP000029488">
    <property type="component" value="Plasmid pLMP1046"/>
</dbReference>
<dbReference type="EMBL" id="CP007649">
    <property type="protein sequence ID" value="AIR11807.1"/>
    <property type="molecule type" value="Genomic_DNA"/>
</dbReference>
<dbReference type="AlphaFoldDB" id="A0A089RZG9"/>
<organism evidence="1 2">
    <name type="scientific">Ligilactobacillus salivarius</name>
    <dbReference type="NCBI Taxonomy" id="1624"/>
    <lineage>
        <taxon>Bacteria</taxon>
        <taxon>Bacillati</taxon>
        <taxon>Bacillota</taxon>
        <taxon>Bacilli</taxon>
        <taxon>Lactobacillales</taxon>
        <taxon>Lactobacillaceae</taxon>
        <taxon>Ligilactobacillus</taxon>
    </lineage>
</organism>
<gene>
    <name evidence="1" type="ORF">LSJ_4030</name>
</gene>
<keyword evidence="1" id="KW-0614">Plasmid</keyword>
<evidence type="ECO:0000313" key="1">
    <source>
        <dbReference type="EMBL" id="AIR11807.1"/>
    </source>
</evidence>
<name>A0A089RZG9_9LACO</name>
<reference evidence="1 2" key="1">
    <citation type="journal article" date="2014" name="BMC Genomics">
        <title>Unusual genome complexity in Lactobacillus salivarius JCM1046.</title>
        <authorList>
            <person name="Raftis E.J."/>
            <person name="Forde B.M."/>
            <person name="Claesson M.J."/>
            <person name="O'Toole P.W."/>
        </authorList>
    </citation>
    <scope>NUCLEOTIDE SEQUENCE [LARGE SCALE GENOMIC DNA]</scope>
    <source>
        <strain evidence="1 2">JCM1046</strain>
        <plasmid evidence="1 2">pLMP1046</plasmid>
    </source>
</reference>
<dbReference type="KEGG" id="lsj:LSJ_4030"/>
<protein>
    <submittedName>
        <fullName evidence="1">Uncharacterized protein</fullName>
    </submittedName>
</protein>
<dbReference type="RefSeq" id="WP_044005948.1">
    <property type="nucleotide sequence ID" value="NZ_CP007649.1"/>
</dbReference>